<feature type="domain" description="Protein kinase" evidence="2">
    <location>
        <begin position="90"/>
        <end position="338"/>
    </location>
</feature>
<keyword evidence="4" id="KW-1185">Reference proteome</keyword>
<dbReference type="CDD" id="cd00180">
    <property type="entry name" value="PKc"/>
    <property type="match status" value="1"/>
</dbReference>
<dbReference type="InterPro" id="IPR000719">
    <property type="entry name" value="Prot_kinase_dom"/>
</dbReference>
<keyword evidence="3" id="KW-0418">Kinase</keyword>
<organism evidence="3 4">
    <name type="scientific">Sistotremastrum suecicum HHB10207 ss-3</name>
    <dbReference type="NCBI Taxonomy" id="1314776"/>
    <lineage>
        <taxon>Eukaryota</taxon>
        <taxon>Fungi</taxon>
        <taxon>Dikarya</taxon>
        <taxon>Basidiomycota</taxon>
        <taxon>Agaricomycotina</taxon>
        <taxon>Agaricomycetes</taxon>
        <taxon>Sistotremastrales</taxon>
        <taxon>Sistotremastraceae</taxon>
        <taxon>Sistotremastrum</taxon>
    </lineage>
</organism>
<dbReference type="PROSITE" id="PS50011">
    <property type="entry name" value="PROTEIN_KINASE_DOM"/>
    <property type="match status" value="1"/>
</dbReference>
<dbReference type="InterPro" id="IPR011009">
    <property type="entry name" value="Kinase-like_dom_sf"/>
</dbReference>
<dbReference type="Pfam" id="PF07714">
    <property type="entry name" value="PK_Tyr_Ser-Thr"/>
    <property type="match status" value="1"/>
</dbReference>
<dbReference type="InterPro" id="IPR051681">
    <property type="entry name" value="Ser/Thr_Kinases-Pseudokinases"/>
</dbReference>
<dbReference type="GO" id="GO:0004674">
    <property type="term" value="F:protein serine/threonine kinase activity"/>
    <property type="evidence" value="ECO:0007669"/>
    <property type="project" value="TreeGrafter"/>
</dbReference>
<dbReference type="EMBL" id="KV428028">
    <property type="protein sequence ID" value="KZT40777.1"/>
    <property type="molecule type" value="Genomic_DNA"/>
</dbReference>
<dbReference type="PANTHER" id="PTHR44329">
    <property type="entry name" value="SERINE/THREONINE-PROTEIN KINASE TNNI3K-RELATED"/>
    <property type="match status" value="1"/>
</dbReference>
<dbReference type="PANTHER" id="PTHR44329:SF214">
    <property type="entry name" value="PROTEIN KINASE DOMAIN-CONTAINING PROTEIN"/>
    <property type="match status" value="1"/>
</dbReference>
<dbReference type="STRING" id="1314776.A0A166FLH1"/>
<name>A0A166FLH1_9AGAM</name>
<reference evidence="3 4" key="1">
    <citation type="journal article" date="2016" name="Mol. Biol. Evol.">
        <title>Comparative Genomics of Early-Diverging Mushroom-Forming Fungi Provides Insights into the Origins of Lignocellulose Decay Capabilities.</title>
        <authorList>
            <person name="Nagy L.G."/>
            <person name="Riley R."/>
            <person name="Tritt A."/>
            <person name="Adam C."/>
            <person name="Daum C."/>
            <person name="Floudas D."/>
            <person name="Sun H."/>
            <person name="Yadav J.S."/>
            <person name="Pangilinan J."/>
            <person name="Larsson K.H."/>
            <person name="Matsuura K."/>
            <person name="Barry K."/>
            <person name="Labutti K."/>
            <person name="Kuo R."/>
            <person name="Ohm R.A."/>
            <person name="Bhattacharya S.S."/>
            <person name="Shirouzu T."/>
            <person name="Yoshinaga Y."/>
            <person name="Martin F.M."/>
            <person name="Grigoriev I.V."/>
            <person name="Hibbett D.S."/>
        </authorList>
    </citation>
    <scope>NUCLEOTIDE SEQUENCE [LARGE SCALE GENOMIC DNA]</scope>
    <source>
        <strain evidence="3 4">HHB10207 ss-3</strain>
    </source>
</reference>
<feature type="compositionally biased region" description="Basic and acidic residues" evidence="1">
    <location>
        <begin position="37"/>
        <end position="51"/>
    </location>
</feature>
<sequence length="338" mass="38050">MDDKLTHLVEVWSSESVFTKNFSLSTEVDQADADEPAIQKDGRDGQLSPKDENEVRVAMKSMQENDLGGAILMARESGVPLPAPHYPIAYHDLRPIGDIQTYGEYDTWIGQLTGSTLKVLVKRFNYKPSKYQGTQPDPETVHRRFSRELAVVSRIRHPNIVEFIGMVNLTQGEGDRSTALVLLFEHLQFGNLRNYLNRYSVDVHTRLSWILDVAEALRYLHSLTPNAVIHNNVNSSQILIGDNGVAKLDCFTHSREIYTATSTDWVDNTQMSSFGLEWPRTCQAPETLPHWDDETRIGLSGVLSKASDVYSWGLTAVSVSIFAVASRSTSYRRYSDHS</sequence>
<dbReference type="SUPFAM" id="SSF56112">
    <property type="entry name" value="Protein kinase-like (PK-like)"/>
    <property type="match status" value="1"/>
</dbReference>
<protein>
    <submittedName>
        <fullName evidence="3">Kinase-like protein</fullName>
    </submittedName>
</protein>
<keyword evidence="3" id="KW-0808">Transferase</keyword>
<dbReference type="GO" id="GO:0005524">
    <property type="term" value="F:ATP binding"/>
    <property type="evidence" value="ECO:0007669"/>
    <property type="project" value="InterPro"/>
</dbReference>
<dbReference type="Gene3D" id="1.10.510.10">
    <property type="entry name" value="Transferase(Phosphotransferase) domain 1"/>
    <property type="match status" value="1"/>
</dbReference>
<feature type="region of interest" description="Disordered" evidence="1">
    <location>
        <begin position="29"/>
        <end position="51"/>
    </location>
</feature>
<dbReference type="AlphaFoldDB" id="A0A166FLH1"/>
<dbReference type="InterPro" id="IPR001245">
    <property type="entry name" value="Ser-Thr/Tyr_kinase_cat_dom"/>
</dbReference>
<evidence type="ECO:0000259" key="2">
    <source>
        <dbReference type="PROSITE" id="PS50011"/>
    </source>
</evidence>
<evidence type="ECO:0000256" key="1">
    <source>
        <dbReference type="SAM" id="MobiDB-lite"/>
    </source>
</evidence>
<dbReference type="Proteomes" id="UP000076798">
    <property type="component" value="Unassembled WGS sequence"/>
</dbReference>
<gene>
    <name evidence="3" type="ORF">SISSUDRAFT_427682</name>
</gene>
<evidence type="ECO:0000313" key="4">
    <source>
        <dbReference type="Proteomes" id="UP000076798"/>
    </source>
</evidence>
<accession>A0A166FLH1</accession>
<dbReference type="OrthoDB" id="4062651at2759"/>
<evidence type="ECO:0000313" key="3">
    <source>
        <dbReference type="EMBL" id="KZT40777.1"/>
    </source>
</evidence>
<proteinExistence type="predicted"/>